<name>A0ABP8I1Q1_9BURK</name>
<proteinExistence type="predicted"/>
<feature type="transmembrane region" description="Helical" evidence="5">
    <location>
        <begin position="27"/>
        <end position="46"/>
    </location>
</feature>
<organism evidence="6 7">
    <name type="scientific">Variovorax defluvii</name>
    <dbReference type="NCBI Taxonomy" id="913761"/>
    <lineage>
        <taxon>Bacteria</taxon>
        <taxon>Pseudomonadati</taxon>
        <taxon>Pseudomonadota</taxon>
        <taxon>Betaproteobacteria</taxon>
        <taxon>Burkholderiales</taxon>
        <taxon>Comamonadaceae</taxon>
        <taxon>Variovorax</taxon>
    </lineage>
</organism>
<dbReference type="PANTHER" id="PTHR37955:SF1">
    <property type="entry name" value="DEP DOMAIN-CONTAINING PROTEIN"/>
    <property type="match status" value="1"/>
</dbReference>
<accession>A0ABP8I1Q1</accession>
<comment type="caution">
    <text evidence="6">The sequence shown here is derived from an EMBL/GenBank/DDBJ whole genome shotgun (WGS) entry which is preliminary data.</text>
</comment>
<evidence type="ECO:0000256" key="1">
    <source>
        <dbReference type="ARBA" id="ARBA00004141"/>
    </source>
</evidence>
<keyword evidence="4 5" id="KW-0472">Membrane</keyword>
<evidence type="ECO:0000256" key="4">
    <source>
        <dbReference type="ARBA" id="ARBA00023136"/>
    </source>
</evidence>
<dbReference type="Gene3D" id="1.50.10.150">
    <property type="entry name" value="Voltage-dependent anion channel"/>
    <property type="match status" value="1"/>
</dbReference>
<reference evidence="7" key="1">
    <citation type="journal article" date="2019" name="Int. J. Syst. Evol. Microbiol.">
        <title>The Global Catalogue of Microorganisms (GCM) 10K type strain sequencing project: providing services to taxonomists for standard genome sequencing and annotation.</title>
        <authorList>
            <consortium name="The Broad Institute Genomics Platform"/>
            <consortium name="The Broad Institute Genome Sequencing Center for Infectious Disease"/>
            <person name="Wu L."/>
            <person name="Ma J."/>
        </authorList>
    </citation>
    <scope>NUCLEOTIDE SEQUENCE [LARGE SCALE GENOMIC DNA]</scope>
    <source>
        <strain evidence="7">JCM 17804</strain>
    </source>
</reference>
<dbReference type="PANTHER" id="PTHR37955">
    <property type="entry name" value="TELLURITE RESISTANCE PROTEIN TEHA"/>
    <property type="match status" value="1"/>
</dbReference>
<dbReference type="InterPro" id="IPR038665">
    <property type="entry name" value="Voltage-dep_anion_channel_sf"/>
</dbReference>
<protein>
    <submittedName>
        <fullName evidence="6">SLAC1 anion channel family protein</fullName>
    </submittedName>
</protein>
<gene>
    <name evidence="6" type="ORF">GCM10023165_35800</name>
</gene>
<evidence type="ECO:0000256" key="2">
    <source>
        <dbReference type="ARBA" id="ARBA00022692"/>
    </source>
</evidence>
<feature type="transmembrane region" description="Helical" evidence="5">
    <location>
        <begin position="52"/>
        <end position="77"/>
    </location>
</feature>
<sequence length="333" mass="34701">MQAPPLTLPAGAVRQARAQGSIRHLPVNLFASVMGLSGLALAWRLAHGSLGAPALIGEVIGALALGVFVLLALGYGVKAARHPEAVRAEFAHPVSGNFFGTIAISILLLSAVIAPYGAAAARTVWTAGLLLTLGLGLVVVSRLLRGGTDDAHMVPAWIIPGVASLDIPVTGGQMPMAWAGEVNLLAAGVGTVLALVLLTLIVKRLAQHAPLAPLMTPSLMILVAPFAVGFLAYTNLVGEVDRFAALLFYFALFMFVVLAPRVFRRSVPFSPGWWAISFPMAALANAALKYAQSRPTWPLWAIATLLLAGLSVALAVLAVRTVRIALDGRLLAG</sequence>
<dbReference type="Proteomes" id="UP001500975">
    <property type="component" value="Unassembled WGS sequence"/>
</dbReference>
<dbReference type="InterPro" id="IPR004695">
    <property type="entry name" value="SLAC1/Mae1/Ssu1/TehA"/>
</dbReference>
<comment type="subcellular location">
    <subcellularLocation>
        <location evidence="1">Membrane</location>
        <topology evidence="1">Multi-pass membrane protein</topology>
    </subcellularLocation>
</comment>
<feature type="transmembrane region" description="Helical" evidence="5">
    <location>
        <begin position="242"/>
        <end position="260"/>
    </location>
</feature>
<keyword evidence="2 5" id="KW-0812">Transmembrane</keyword>
<evidence type="ECO:0000256" key="5">
    <source>
        <dbReference type="SAM" id="Phobius"/>
    </source>
</evidence>
<keyword evidence="3 5" id="KW-1133">Transmembrane helix</keyword>
<dbReference type="CDD" id="cd09323">
    <property type="entry name" value="TDT_SLAC1_like"/>
    <property type="match status" value="1"/>
</dbReference>
<feature type="transmembrane region" description="Helical" evidence="5">
    <location>
        <begin position="124"/>
        <end position="144"/>
    </location>
</feature>
<evidence type="ECO:0000256" key="3">
    <source>
        <dbReference type="ARBA" id="ARBA00022989"/>
    </source>
</evidence>
<dbReference type="EMBL" id="BAABGJ010000058">
    <property type="protein sequence ID" value="GAA4349215.1"/>
    <property type="molecule type" value="Genomic_DNA"/>
</dbReference>
<evidence type="ECO:0000313" key="7">
    <source>
        <dbReference type="Proteomes" id="UP001500975"/>
    </source>
</evidence>
<evidence type="ECO:0000313" key="6">
    <source>
        <dbReference type="EMBL" id="GAA4349215.1"/>
    </source>
</evidence>
<dbReference type="Pfam" id="PF03595">
    <property type="entry name" value="SLAC1"/>
    <property type="match status" value="1"/>
</dbReference>
<dbReference type="InterPro" id="IPR052951">
    <property type="entry name" value="Tellurite_res_ion_channel"/>
</dbReference>
<feature type="transmembrane region" description="Helical" evidence="5">
    <location>
        <begin position="297"/>
        <end position="319"/>
    </location>
</feature>
<feature type="transmembrane region" description="Helical" evidence="5">
    <location>
        <begin position="184"/>
        <end position="202"/>
    </location>
</feature>
<feature type="transmembrane region" description="Helical" evidence="5">
    <location>
        <begin position="98"/>
        <end position="118"/>
    </location>
</feature>
<dbReference type="RefSeq" id="WP_345539613.1">
    <property type="nucleotide sequence ID" value="NZ_BAABGJ010000058.1"/>
</dbReference>
<feature type="transmembrane region" description="Helical" evidence="5">
    <location>
        <begin position="214"/>
        <end position="236"/>
    </location>
</feature>
<keyword evidence="7" id="KW-1185">Reference proteome</keyword>